<dbReference type="CDD" id="cd02440">
    <property type="entry name" value="AdoMet_MTases"/>
    <property type="match status" value="1"/>
</dbReference>
<evidence type="ECO:0000313" key="5">
    <source>
        <dbReference type="Proteomes" id="UP000727456"/>
    </source>
</evidence>
<keyword evidence="4" id="KW-0489">Methyltransferase</keyword>
<dbReference type="InterPro" id="IPR029063">
    <property type="entry name" value="SAM-dependent_MTases_sf"/>
</dbReference>
<dbReference type="Gene3D" id="3.40.50.150">
    <property type="entry name" value="Vaccinia Virus protein VP39"/>
    <property type="match status" value="1"/>
</dbReference>
<feature type="domain" description="DNA methylase adenine-specific" evidence="3">
    <location>
        <begin position="3"/>
        <end position="220"/>
    </location>
</feature>
<proteinExistence type="inferred from homology"/>
<evidence type="ECO:0000313" key="4">
    <source>
        <dbReference type="EMBL" id="NIJ07616.1"/>
    </source>
</evidence>
<evidence type="ECO:0000256" key="2">
    <source>
        <dbReference type="ARBA" id="ARBA00022747"/>
    </source>
</evidence>
<dbReference type="InterPro" id="IPR002052">
    <property type="entry name" value="DNA_methylase_N6_adenine_CS"/>
</dbReference>
<dbReference type="Proteomes" id="UP000727456">
    <property type="component" value="Unassembled WGS sequence"/>
</dbReference>
<dbReference type="EC" id="2.1.1.72" evidence="4"/>
<dbReference type="PRINTS" id="PR00507">
    <property type="entry name" value="N12N6MTFRASE"/>
</dbReference>
<reference evidence="4 5" key="1">
    <citation type="submission" date="2020-03" db="EMBL/GenBank/DDBJ databases">
        <title>Genomic Encyclopedia of Type Strains, Phase III (KMG-III): the genomes of soil and plant-associated and newly described type strains.</title>
        <authorList>
            <person name="Whitman W."/>
        </authorList>
    </citation>
    <scope>NUCLEOTIDE SEQUENCE [LARGE SCALE GENOMIC DNA]</scope>
    <source>
        <strain evidence="4 5">CECT 8804</strain>
    </source>
</reference>
<dbReference type="RefSeq" id="WP_167072466.1">
    <property type="nucleotide sequence ID" value="NZ_JAAOZC010000002.1"/>
</dbReference>
<protein>
    <submittedName>
        <fullName evidence="4">Type I restriction enzyme M protein</fullName>
        <ecNumber evidence="4">2.1.1.72</ecNumber>
    </submittedName>
</protein>
<dbReference type="InterPro" id="IPR052916">
    <property type="entry name" value="Type-I_RE_MTase_Subunit"/>
</dbReference>
<gene>
    <name evidence="4" type="ORF">FHS31_001212</name>
</gene>
<evidence type="ECO:0000256" key="1">
    <source>
        <dbReference type="ARBA" id="ARBA00006594"/>
    </source>
</evidence>
<dbReference type="PANTHER" id="PTHR42998">
    <property type="entry name" value="TYPE I RESTRICTION ENZYME HINDVIIP M PROTEIN-RELATED"/>
    <property type="match status" value="1"/>
</dbReference>
<keyword evidence="5" id="KW-1185">Reference proteome</keyword>
<comment type="similarity">
    <text evidence="1">Belongs to the N(4)/N(6)-methyltransferase family.</text>
</comment>
<dbReference type="Pfam" id="PF02384">
    <property type="entry name" value="N6_Mtase"/>
    <property type="match status" value="1"/>
</dbReference>
<evidence type="ECO:0000259" key="3">
    <source>
        <dbReference type="Pfam" id="PF02384"/>
    </source>
</evidence>
<keyword evidence="2" id="KW-0680">Restriction system</keyword>
<accession>A0ABX0TVI8</accession>
<organism evidence="4 5">
    <name type="scientific">Sphingomonas vulcanisoli</name>
    <dbReference type="NCBI Taxonomy" id="1658060"/>
    <lineage>
        <taxon>Bacteria</taxon>
        <taxon>Pseudomonadati</taxon>
        <taxon>Pseudomonadota</taxon>
        <taxon>Alphaproteobacteria</taxon>
        <taxon>Sphingomonadales</taxon>
        <taxon>Sphingomonadaceae</taxon>
        <taxon>Sphingomonas</taxon>
    </lineage>
</organism>
<sequence length="408" mass="44597">MASAFAEKRQDTLNRFYTRTAVGELLVDQLGDFEPRNVLDLGAGEGSLSAAVVGRWQGVEAVTVDLDPGIVEQLHHSIEDAGAKLHRHHVRDVLDPMLPVGLTNDGPFDLAVCNPPFFRPSWNRDYARILQQADLADACPSTADATAEILFLAQNLRMVRDDGKIALIAPDGLLTGWRTTAFRRAIMDRHAVDCILQLPNHSFHDTEARCFILIITKNAGPSDAIKLLRYDADTGLSAPIMVSREDAEARMDFDFHAHRGDHAGRLATLRQLGAEIRRGSLDTIARKAATYPTFHTTDYRGIENGSVVLDIDPGLPENEKLIVAEAGDILMARVDRNLHEKVAIVESGRAAVTDCIYRVRVPAEVRASVFDALRSPVGTASLRAATKGVSARLLGKADLLDLPLRLPA</sequence>
<dbReference type="GO" id="GO:0009007">
    <property type="term" value="F:site-specific DNA-methyltransferase (adenine-specific) activity"/>
    <property type="evidence" value="ECO:0007669"/>
    <property type="project" value="UniProtKB-EC"/>
</dbReference>
<dbReference type="InterPro" id="IPR003356">
    <property type="entry name" value="DNA_methylase_A-5"/>
</dbReference>
<dbReference type="PANTHER" id="PTHR42998:SF1">
    <property type="entry name" value="TYPE I RESTRICTION ENZYME HINDI METHYLASE SUBUNIT"/>
    <property type="match status" value="1"/>
</dbReference>
<dbReference type="EMBL" id="JAAOZC010000002">
    <property type="protein sequence ID" value="NIJ07616.1"/>
    <property type="molecule type" value="Genomic_DNA"/>
</dbReference>
<comment type="caution">
    <text evidence="4">The sequence shown here is derived from an EMBL/GenBank/DDBJ whole genome shotgun (WGS) entry which is preliminary data.</text>
</comment>
<keyword evidence="4" id="KW-0808">Transferase</keyword>
<dbReference type="SUPFAM" id="SSF53335">
    <property type="entry name" value="S-adenosyl-L-methionine-dependent methyltransferases"/>
    <property type="match status" value="1"/>
</dbReference>
<name>A0ABX0TVI8_9SPHN</name>
<dbReference type="GO" id="GO:0032259">
    <property type="term" value="P:methylation"/>
    <property type="evidence" value="ECO:0007669"/>
    <property type="project" value="UniProtKB-KW"/>
</dbReference>
<dbReference type="PROSITE" id="PS00092">
    <property type="entry name" value="N6_MTASE"/>
    <property type="match status" value="1"/>
</dbReference>